<dbReference type="InterPro" id="IPR010819">
    <property type="entry name" value="AGE/CE"/>
</dbReference>
<proteinExistence type="inferred from homology"/>
<evidence type="ECO:0000313" key="5">
    <source>
        <dbReference type="Proteomes" id="UP000242447"/>
    </source>
</evidence>
<organism evidence="4 5">
    <name type="scientific">Ketogulonicigenium robustum</name>
    <dbReference type="NCBI Taxonomy" id="92947"/>
    <lineage>
        <taxon>Bacteria</taxon>
        <taxon>Pseudomonadati</taxon>
        <taxon>Pseudomonadota</taxon>
        <taxon>Alphaproteobacteria</taxon>
        <taxon>Rhodobacterales</taxon>
        <taxon>Roseobacteraceae</taxon>
        <taxon>Ketogulonicigenium</taxon>
    </lineage>
</organism>
<feature type="compositionally biased region" description="Pro residues" evidence="3">
    <location>
        <begin position="373"/>
        <end position="386"/>
    </location>
</feature>
<keyword evidence="5" id="KW-1185">Reference proteome</keyword>
<protein>
    <submittedName>
        <fullName evidence="4">Mannose-6-phosphate isomerase</fullName>
        <ecNumber evidence="4">5.3.1.8</ecNumber>
    </submittedName>
</protein>
<dbReference type="InterPro" id="IPR008928">
    <property type="entry name" value="6-hairpin_glycosidase_sf"/>
</dbReference>
<dbReference type="RefSeq" id="WP_085785261.1">
    <property type="nucleotide sequence ID" value="NZ_CP019937.1"/>
</dbReference>
<feature type="region of interest" description="Disordered" evidence="3">
    <location>
        <begin position="355"/>
        <end position="386"/>
    </location>
</feature>
<accession>A0A1W6NWH0</accession>
<evidence type="ECO:0000313" key="4">
    <source>
        <dbReference type="EMBL" id="ARO13559.1"/>
    </source>
</evidence>
<dbReference type="SUPFAM" id="SSF48208">
    <property type="entry name" value="Six-hairpin glycosidases"/>
    <property type="match status" value="1"/>
</dbReference>
<dbReference type="Proteomes" id="UP000242447">
    <property type="component" value="Chromosome"/>
</dbReference>
<evidence type="ECO:0000256" key="1">
    <source>
        <dbReference type="ARBA" id="ARBA00008558"/>
    </source>
</evidence>
<dbReference type="GO" id="GO:0005975">
    <property type="term" value="P:carbohydrate metabolic process"/>
    <property type="evidence" value="ECO:0007669"/>
    <property type="project" value="InterPro"/>
</dbReference>
<name>A0A1W6NWH0_9RHOB</name>
<dbReference type="PANTHER" id="PTHR15108">
    <property type="entry name" value="N-ACYLGLUCOSAMINE-2-EPIMERASE"/>
    <property type="match status" value="1"/>
</dbReference>
<keyword evidence="2 4" id="KW-0413">Isomerase</keyword>
<dbReference type="Gene3D" id="1.50.10.10">
    <property type="match status" value="1"/>
</dbReference>
<dbReference type="KEGG" id="kro:BVG79_00199"/>
<reference evidence="4 5" key="1">
    <citation type="submission" date="2017-02" db="EMBL/GenBank/DDBJ databases">
        <title>Ketogulonicigenium robustum SPU B003 Genome sequencing and assembly.</title>
        <authorList>
            <person name="Li Y."/>
            <person name="Liu L."/>
            <person name="Wang C."/>
            <person name="Zhang M."/>
            <person name="Zhang T."/>
            <person name="Zhang Y."/>
        </authorList>
    </citation>
    <scope>NUCLEOTIDE SEQUENCE [LARGE SCALE GENOMIC DNA]</scope>
    <source>
        <strain evidence="4 5">SPU_B003</strain>
    </source>
</reference>
<dbReference type="AlphaFoldDB" id="A0A1W6NWH0"/>
<dbReference type="EC" id="5.3.1.8" evidence="4"/>
<dbReference type="EMBL" id="CP019937">
    <property type="protein sequence ID" value="ARO13559.1"/>
    <property type="molecule type" value="Genomic_DNA"/>
</dbReference>
<dbReference type="Pfam" id="PF07221">
    <property type="entry name" value="GlcNAc_2-epim"/>
    <property type="match status" value="1"/>
</dbReference>
<dbReference type="GO" id="GO:0004476">
    <property type="term" value="F:mannose-6-phosphate isomerase activity"/>
    <property type="evidence" value="ECO:0007669"/>
    <property type="project" value="UniProtKB-EC"/>
</dbReference>
<dbReference type="InterPro" id="IPR012341">
    <property type="entry name" value="6hp_glycosidase-like_sf"/>
</dbReference>
<evidence type="ECO:0000256" key="3">
    <source>
        <dbReference type="SAM" id="MobiDB-lite"/>
    </source>
</evidence>
<dbReference type="OrthoDB" id="9806359at2"/>
<comment type="similarity">
    <text evidence="1">Belongs to the N-acylglucosamine 2-epimerase family.</text>
</comment>
<evidence type="ECO:0000256" key="2">
    <source>
        <dbReference type="ARBA" id="ARBA00023235"/>
    </source>
</evidence>
<gene>
    <name evidence="4" type="primary">manA</name>
    <name evidence="4" type="ORF">BVG79_00199</name>
</gene>
<sequence>MPAAFDFSAWIRHRALPFWRARGLCPNGFGAVEHIRADGSAALYPLRRSRVHARQAFVFAAAARDMGTDDLPLAQHLLAFAHRTAASGFIPIASDNHGRPVGDAHRLYDLAFYILANAECPAPVIPWDWLKQALAKLRAPLGWWDDRLRCAPRTQNAHMHLFEAASAAHRATGDPDWAEVADECRALFLTVFLQPDGTVLELFDAHWRPVKQGQRVEPGHGAEWVYLGHQDPQIAAAADLDTIFSAATRALGHAGFLPDQADDPLAGRRLWPQTELLRAALAQRARGRVLPPHLTPEAIIQRIAHSYLTPQGGWIDARDHAGRITAAHMPSSSFYHIFNAWRAWHDVQPRAGLTAGARASQPRRQQIPDHNPFVPPRAPSPIAPLR</sequence>
<dbReference type="STRING" id="92947.BVG79_00199"/>